<dbReference type="PANTHER" id="PTHR31151:SF0">
    <property type="entry name" value="PROLINE-TRNA LIGASE (DUF1680)"/>
    <property type="match status" value="1"/>
</dbReference>
<feature type="chain" id="PRO_5010234237" description="Glycoside hydrolase family 127 protein" evidence="1">
    <location>
        <begin position="24"/>
        <end position="644"/>
    </location>
</feature>
<feature type="signal peptide" evidence="1">
    <location>
        <begin position="1"/>
        <end position="23"/>
    </location>
</feature>
<dbReference type="Pfam" id="PF07944">
    <property type="entry name" value="Beta-AFase-like_GH127_cat"/>
    <property type="match status" value="1"/>
</dbReference>
<feature type="domain" description="Non-reducing end beta-L-arabinofuranosidase-like GH127 middle" evidence="3">
    <location>
        <begin position="439"/>
        <end position="533"/>
    </location>
</feature>
<organism evidence="4 5">
    <name type="scientific">Bacteroides ovatus</name>
    <dbReference type="NCBI Taxonomy" id="28116"/>
    <lineage>
        <taxon>Bacteria</taxon>
        <taxon>Pseudomonadati</taxon>
        <taxon>Bacteroidota</taxon>
        <taxon>Bacteroidia</taxon>
        <taxon>Bacteroidales</taxon>
        <taxon>Bacteroidaceae</taxon>
        <taxon>Bacteroides</taxon>
    </lineage>
</organism>
<dbReference type="Pfam" id="PF20736">
    <property type="entry name" value="Glyco_hydro127M"/>
    <property type="match status" value="1"/>
</dbReference>
<evidence type="ECO:0000313" key="5">
    <source>
        <dbReference type="Proteomes" id="UP000183670"/>
    </source>
</evidence>
<name>A0A1G6G038_BACOV</name>
<proteinExistence type="predicted"/>
<dbReference type="AlphaFoldDB" id="A0A1G6G038"/>
<evidence type="ECO:0008006" key="6">
    <source>
        <dbReference type="Google" id="ProtNLM"/>
    </source>
</evidence>
<reference evidence="4 5" key="1">
    <citation type="submission" date="2016-10" db="EMBL/GenBank/DDBJ databases">
        <authorList>
            <person name="de Groot N.N."/>
        </authorList>
    </citation>
    <scope>NUCLEOTIDE SEQUENCE [LARGE SCALE GENOMIC DNA]</scope>
    <source>
        <strain evidence="4 5">NLAE-zl-C500</strain>
    </source>
</reference>
<protein>
    <recommendedName>
        <fullName evidence="6">Glycoside hydrolase family 127 protein</fullName>
    </recommendedName>
</protein>
<dbReference type="InterPro" id="IPR049046">
    <property type="entry name" value="Beta-AFase-like_GH127_middle"/>
</dbReference>
<sequence length="644" mass="73951">MNKKVLVTVILFGSLTVSGIMSAQSVYPGQHQGKLKKETVAPLQAESFDLKDVRLLPSRFRDNMLRDSAWMTSIDVNRLLHSFRTNAGVFAGREGGYMTVKKLGGWESLDCELRGHTTGHMLSALGLMYAATGSEIFKLKGDSLINGLEEVQNALKNGYLSAWPEELINRNIQGKGVWAPWYTLHKLFSGLIDQYLYADNKKALTIVTRMGDWAYNKLKPLSEETRKLMIRNEFGGINESFYNLYSITGDERYRWLAEYFYHNDVIDPLKELRDDLGTKHTNTFIPKVIAEARNYELTRNETSRKLSEFFWHTMIDHHTFAPGCSSDKEHYFDPRKLSQHLTGYTGETCCTYNMLKLSRHLFCWTGDSSIADYYERALYNHILGQQDPETGMVAYFLPLLSGSHKLYSTKENSFWCCVGSGFENHAKFGEAIYYHNNQGIYVNLFIPSQVTWKEKGLTIRQETEFPQEETTRFTLQAENPVRTTIYLRYPSWSKDVKVSVNGKKISVKQKSGSYIAITREWKDGDQISATYPMQIKLETTPDNPDKAALLYGPLVLAGERGTEGMQAPAPFSNPALYNDYYTYNFHVPAHLRTSLKLDKKHPERALQRVGSDLKFTTEQGDVIRPLYDLHRQRYVVYWDLQSEK</sequence>
<dbReference type="GO" id="GO:0005975">
    <property type="term" value="P:carbohydrate metabolic process"/>
    <property type="evidence" value="ECO:0007669"/>
    <property type="project" value="InterPro"/>
</dbReference>
<dbReference type="PANTHER" id="PTHR31151">
    <property type="entry name" value="PROLINE-TRNA LIGASE (DUF1680)"/>
    <property type="match status" value="1"/>
</dbReference>
<dbReference type="SUPFAM" id="SSF48208">
    <property type="entry name" value="Six-hairpin glycosidases"/>
    <property type="match status" value="1"/>
</dbReference>
<dbReference type="Proteomes" id="UP000183670">
    <property type="component" value="Unassembled WGS sequence"/>
</dbReference>
<dbReference type="EMBL" id="FMYE01000001">
    <property type="protein sequence ID" value="SDB75173.1"/>
    <property type="molecule type" value="Genomic_DNA"/>
</dbReference>
<evidence type="ECO:0000259" key="2">
    <source>
        <dbReference type="Pfam" id="PF07944"/>
    </source>
</evidence>
<dbReference type="InterPro" id="IPR012878">
    <property type="entry name" value="Beta-AFase-like_GH127_cat"/>
</dbReference>
<feature type="domain" description="Non-reducing end beta-L-arabinofuranosidase-like GH127 catalytic" evidence="2">
    <location>
        <begin position="52"/>
        <end position="430"/>
    </location>
</feature>
<accession>A0A1G6G038</accession>
<evidence type="ECO:0000259" key="3">
    <source>
        <dbReference type="Pfam" id="PF20736"/>
    </source>
</evidence>
<dbReference type="RefSeq" id="WP_074556351.1">
    <property type="nucleotide sequence ID" value="NZ_FMYE01000001.1"/>
</dbReference>
<dbReference type="InterPro" id="IPR008928">
    <property type="entry name" value="6-hairpin_glycosidase_sf"/>
</dbReference>
<evidence type="ECO:0000313" key="4">
    <source>
        <dbReference type="EMBL" id="SDB75173.1"/>
    </source>
</evidence>
<evidence type="ECO:0000256" key="1">
    <source>
        <dbReference type="SAM" id="SignalP"/>
    </source>
</evidence>
<gene>
    <name evidence="4" type="ORF">SAMN05192581_100161</name>
</gene>
<keyword evidence="1" id="KW-0732">Signal</keyword>